<reference evidence="2" key="2">
    <citation type="submission" date="2021-04" db="EMBL/GenBank/DDBJ databases">
        <authorList>
            <person name="Podell S."/>
        </authorList>
    </citation>
    <scope>NUCLEOTIDE SEQUENCE</scope>
    <source>
        <strain evidence="2">Hildebrandi</strain>
    </source>
</reference>
<dbReference type="AlphaFoldDB" id="A0A9K3L5P3"/>
<dbReference type="OrthoDB" id="422081at2759"/>
<keyword evidence="3" id="KW-1185">Reference proteome</keyword>
<evidence type="ECO:0000313" key="3">
    <source>
        <dbReference type="Proteomes" id="UP000693970"/>
    </source>
</evidence>
<gene>
    <name evidence="2" type="ORF">IV203_004637</name>
</gene>
<dbReference type="EMBL" id="JAGRRH010000016">
    <property type="protein sequence ID" value="KAG7355281.1"/>
    <property type="molecule type" value="Genomic_DNA"/>
</dbReference>
<accession>A0A9K3L5P3</accession>
<proteinExistence type="predicted"/>
<sequence>MNNQTPEKKLVADASATTTSPTNSVDSLIDPPDYIAPELQDMMLTDITSAKLHDQVATNDIGRGKPYLSPAGDDSKPAWPAYGRIFGINKRLMVNIPCRRAKQGSQTLNIYFLVDSGSPCSYLCLEAIKAFIDPRLEFNSASFVATINGTSMNFNLSPLGTAERPGKFHDVNVLGMDFLVHYGLTMIVDAPVARFRLIQIQNVDDEILAKYPEEW</sequence>
<feature type="compositionally biased region" description="Basic and acidic residues" evidence="1">
    <location>
        <begin position="1"/>
        <end position="11"/>
    </location>
</feature>
<reference evidence="2" key="1">
    <citation type="journal article" date="2021" name="Sci. Rep.">
        <title>Diploid genomic architecture of Nitzschia inconspicua, an elite biomass production diatom.</title>
        <authorList>
            <person name="Oliver A."/>
            <person name="Podell S."/>
            <person name="Pinowska A."/>
            <person name="Traller J.C."/>
            <person name="Smith S.R."/>
            <person name="McClure R."/>
            <person name="Beliaev A."/>
            <person name="Bohutskyi P."/>
            <person name="Hill E.A."/>
            <person name="Rabines A."/>
            <person name="Zheng H."/>
            <person name="Allen L.Z."/>
            <person name="Kuo A."/>
            <person name="Grigoriev I.V."/>
            <person name="Allen A.E."/>
            <person name="Hazlebeck D."/>
            <person name="Allen E.E."/>
        </authorList>
    </citation>
    <scope>NUCLEOTIDE SEQUENCE</scope>
    <source>
        <strain evidence="2">Hildebrandi</strain>
    </source>
</reference>
<dbReference type="Proteomes" id="UP000693970">
    <property type="component" value="Unassembled WGS sequence"/>
</dbReference>
<comment type="caution">
    <text evidence="2">The sequence shown here is derived from an EMBL/GenBank/DDBJ whole genome shotgun (WGS) entry which is preliminary data.</text>
</comment>
<feature type="region of interest" description="Disordered" evidence="1">
    <location>
        <begin position="1"/>
        <end position="30"/>
    </location>
</feature>
<organism evidence="2 3">
    <name type="scientific">Nitzschia inconspicua</name>
    <dbReference type="NCBI Taxonomy" id="303405"/>
    <lineage>
        <taxon>Eukaryota</taxon>
        <taxon>Sar</taxon>
        <taxon>Stramenopiles</taxon>
        <taxon>Ochrophyta</taxon>
        <taxon>Bacillariophyta</taxon>
        <taxon>Bacillariophyceae</taxon>
        <taxon>Bacillariophycidae</taxon>
        <taxon>Bacillariales</taxon>
        <taxon>Bacillariaceae</taxon>
        <taxon>Nitzschia</taxon>
    </lineage>
</organism>
<evidence type="ECO:0000313" key="2">
    <source>
        <dbReference type="EMBL" id="KAG7355281.1"/>
    </source>
</evidence>
<feature type="compositionally biased region" description="Polar residues" evidence="1">
    <location>
        <begin position="15"/>
        <end position="26"/>
    </location>
</feature>
<protein>
    <submittedName>
        <fullName evidence="2">Uncharacterized protein</fullName>
    </submittedName>
</protein>
<name>A0A9K3L5P3_9STRA</name>
<evidence type="ECO:0000256" key="1">
    <source>
        <dbReference type="SAM" id="MobiDB-lite"/>
    </source>
</evidence>